<dbReference type="PANTHER" id="PTHR10928">
    <property type="entry name" value="SUPPRESSOR OF FUSED"/>
    <property type="match status" value="1"/>
</dbReference>
<dbReference type="RefSeq" id="WP_394845518.1">
    <property type="nucleotide sequence ID" value="NZ_CP089982.1"/>
</dbReference>
<dbReference type="InterPro" id="IPR037181">
    <property type="entry name" value="SUFU_N"/>
</dbReference>
<evidence type="ECO:0000313" key="3">
    <source>
        <dbReference type="Proteomes" id="UP001379533"/>
    </source>
</evidence>
<accession>A0ABZ2K898</accession>
<evidence type="ECO:0000313" key="2">
    <source>
        <dbReference type="EMBL" id="WXA94908.1"/>
    </source>
</evidence>
<sequence length="353" mass="39360">MESMRAQDDGEIVIENAIRAAYPEADPRPFGGREGQRFQLAGCFAIRIEEPVAHWLIVSRGFTELGEKEEADPNVSGWGFELTCRVPALSEEYDFGWVIDWMQGIADSLAKNGTSLAPYHNMPMTDPRNDDEICALVFVDDVALQPTASQNGKFNFLQMVGLTAGEFDALQGWQARSMVELIRQRNPLFLIGKRESYLRDVEFAQHVAEGRERDGSSMGLLTGVALLWFQEAKELQIHLQDNVVPVFKSAICGRLPHGHRMLFIGDPRRHEDDDGNVSVHAQTTVVLLPEDGPSRMEERGGMKAAVLRLGRPAISQLVDTLAPQPGSYVLPDLPGVRFVVATAERFSDPRYPW</sequence>
<keyword evidence="3" id="KW-1185">Reference proteome</keyword>
<dbReference type="InterPro" id="IPR007768">
    <property type="entry name" value="Suppressor_of_fused"/>
</dbReference>
<organism evidence="2 3">
    <name type="scientific">Pendulispora brunnea</name>
    <dbReference type="NCBI Taxonomy" id="2905690"/>
    <lineage>
        <taxon>Bacteria</taxon>
        <taxon>Pseudomonadati</taxon>
        <taxon>Myxococcota</taxon>
        <taxon>Myxococcia</taxon>
        <taxon>Myxococcales</taxon>
        <taxon>Sorangiineae</taxon>
        <taxon>Pendulisporaceae</taxon>
        <taxon>Pendulispora</taxon>
    </lineage>
</organism>
<reference evidence="2 3" key="1">
    <citation type="submission" date="2021-12" db="EMBL/GenBank/DDBJ databases">
        <title>Discovery of the Pendulisporaceae a myxobacterial family with distinct sporulation behavior and unique specialized metabolism.</title>
        <authorList>
            <person name="Garcia R."/>
            <person name="Popoff A."/>
            <person name="Bader C.D."/>
            <person name="Loehr J."/>
            <person name="Walesch S."/>
            <person name="Walt C."/>
            <person name="Boldt J."/>
            <person name="Bunk B."/>
            <person name="Haeckl F.J.F.P.J."/>
            <person name="Gunesch A.P."/>
            <person name="Birkelbach J."/>
            <person name="Nuebel U."/>
            <person name="Pietschmann T."/>
            <person name="Bach T."/>
            <person name="Mueller R."/>
        </authorList>
    </citation>
    <scope>NUCLEOTIDE SEQUENCE [LARGE SCALE GENOMIC DNA]</scope>
    <source>
        <strain evidence="2 3">MSr12523</strain>
    </source>
</reference>
<protein>
    <submittedName>
        <fullName evidence="2">Suppressor of fused domain protein</fullName>
    </submittedName>
</protein>
<proteinExistence type="predicted"/>
<name>A0ABZ2K898_9BACT</name>
<dbReference type="Proteomes" id="UP001379533">
    <property type="component" value="Chromosome"/>
</dbReference>
<feature type="domain" description="Suppressor of fused-like" evidence="1">
    <location>
        <begin position="48"/>
        <end position="189"/>
    </location>
</feature>
<dbReference type="InterPro" id="IPR020941">
    <property type="entry name" value="SUFU-like_domain"/>
</dbReference>
<dbReference type="Pfam" id="PF05076">
    <property type="entry name" value="SUFU"/>
    <property type="match status" value="1"/>
</dbReference>
<gene>
    <name evidence="2" type="ORF">LZC95_51860</name>
</gene>
<dbReference type="EMBL" id="CP089982">
    <property type="protein sequence ID" value="WXA94908.1"/>
    <property type="molecule type" value="Genomic_DNA"/>
</dbReference>
<evidence type="ECO:0000259" key="1">
    <source>
        <dbReference type="Pfam" id="PF05076"/>
    </source>
</evidence>
<dbReference type="SUPFAM" id="SSF103359">
    <property type="entry name" value="Suppressor of Fused, N-terminal domain"/>
    <property type="match status" value="1"/>
</dbReference>
<dbReference type="PANTHER" id="PTHR10928:SF2">
    <property type="entry name" value="SUPPRESSOR OF FUSED HOMOLOG"/>
    <property type="match status" value="1"/>
</dbReference>